<dbReference type="CDD" id="cd07478">
    <property type="entry name" value="Peptidases_S8_CspA-like"/>
    <property type="match status" value="1"/>
</dbReference>
<dbReference type="GO" id="GO:0006508">
    <property type="term" value="P:proteolysis"/>
    <property type="evidence" value="ECO:0007669"/>
    <property type="project" value="UniProtKB-KW"/>
</dbReference>
<dbReference type="InterPro" id="IPR036852">
    <property type="entry name" value="Peptidase_S8/S53_dom_sf"/>
</dbReference>
<keyword evidence="4 6" id="KW-0720">Serine protease</keyword>
<evidence type="ECO:0000313" key="8">
    <source>
        <dbReference type="EMBL" id="OBY10933.1"/>
    </source>
</evidence>
<organism evidence="8 9">
    <name type="scientific">Clostridium paraputrificum</name>
    <dbReference type="NCBI Taxonomy" id="29363"/>
    <lineage>
        <taxon>Bacteria</taxon>
        <taxon>Bacillati</taxon>
        <taxon>Bacillota</taxon>
        <taxon>Clostridia</taxon>
        <taxon>Eubacteriales</taxon>
        <taxon>Clostridiaceae</taxon>
        <taxon>Clostridium</taxon>
    </lineage>
</organism>
<dbReference type="Proteomes" id="UP000092714">
    <property type="component" value="Unassembled WGS sequence"/>
</dbReference>
<evidence type="ECO:0000256" key="3">
    <source>
        <dbReference type="ARBA" id="ARBA00022801"/>
    </source>
</evidence>
<comment type="caution">
    <text evidence="8">The sequence shown here is derived from an EMBL/GenBank/DDBJ whole genome shotgun (WGS) entry which is preliminary data.</text>
</comment>
<keyword evidence="9" id="KW-1185">Reference proteome</keyword>
<dbReference type="Gene3D" id="2.60.120.1290">
    <property type="match status" value="1"/>
</dbReference>
<name>A0A1B8RQ41_9CLOT</name>
<comment type="similarity">
    <text evidence="1 6">Belongs to the peptidase S8 family.</text>
</comment>
<evidence type="ECO:0000259" key="7">
    <source>
        <dbReference type="Pfam" id="PF00082"/>
    </source>
</evidence>
<gene>
    <name evidence="8" type="ORF">CP373A1_10605</name>
</gene>
<dbReference type="InterPro" id="IPR022398">
    <property type="entry name" value="Peptidase_S8_His-AS"/>
</dbReference>
<dbReference type="InterPro" id="IPR034045">
    <property type="entry name" value="Pep_S8_CspA-like"/>
</dbReference>
<feature type="domain" description="Peptidase S8/S53" evidence="7">
    <location>
        <begin position="101"/>
        <end position="559"/>
    </location>
</feature>
<evidence type="ECO:0000256" key="4">
    <source>
        <dbReference type="ARBA" id="ARBA00022825"/>
    </source>
</evidence>
<dbReference type="GO" id="GO:0004252">
    <property type="term" value="F:serine-type endopeptidase activity"/>
    <property type="evidence" value="ECO:0007669"/>
    <property type="project" value="UniProtKB-UniRule"/>
</dbReference>
<dbReference type="Pfam" id="PF00082">
    <property type="entry name" value="Peptidase_S8"/>
    <property type="match status" value="1"/>
</dbReference>
<dbReference type="SUPFAM" id="SSF52743">
    <property type="entry name" value="Subtilisin-like"/>
    <property type="match status" value="1"/>
</dbReference>
<dbReference type="PROSITE" id="PS00137">
    <property type="entry name" value="SUBTILASE_HIS"/>
    <property type="match status" value="1"/>
</dbReference>
<dbReference type="InterPro" id="IPR017310">
    <property type="entry name" value="Pept_S8A_subtilisin_clostridia"/>
</dbReference>
<dbReference type="PROSITE" id="PS51892">
    <property type="entry name" value="SUBTILASE"/>
    <property type="match status" value="1"/>
</dbReference>
<feature type="active site" description="Charge relay system" evidence="5 6">
    <location>
        <position position="181"/>
    </location>
</feature>
<dbReference type="EMBL" id="MAPZ01000019">
    <property type="protein sequence ID" value="OBY10933.1"/>
    <property type="molecule type" value="Genomic_DNA"/>
</dbReference>
<dbReference type="InterPro" id="IPR000209">
    <property type="entry name" value="Peptidase_S8/S53_dom"/>
</dbReference>
<dbReference type="PROSITE" id="PS00136">
    <property type="entry name" value="SUBTILASE_ASP"/>
    <property type="match status" value="1"/>
</dbReference>
<sequence length="598" mass="66335">MEEKKSSCWNYFSEDSPDFIVEYRGNFKEEIDRVDYACGDEITKNIGVVSTAYENIERLKKDVPSIIFIEIRAPYVLQEIAPNDIEGVVEIKKNPYLGLRGSRVLVGIVDTGIDYLNNEFIREDGRTRILSIWDQSIQGASSKDVFIGRVFSEEDINNAINLLKSGGDPYSIVPTKDEVGHGTKVASIIGARGYDEEVEGIAPDCEYVVVKLFESLYYRKMLLENGVEYKPIYNESEILAGIEYLKNYSIKSKKPMVICIPLGTTEGSHDGNNLLSRYITSIGNIRGIVVVAGVGNEGASSTHVSANLASVGDTKEFELKIPKEIKTLSIGAWVKRPNKASVNIISPTGEASRFIQPKIGKKEQVKFIFTNTTLEVYHFAPERFTGHQLVIMYFNSIKAGLWKLQFKGEYVIDGRVDIWLPPKEMLPQGTIFLTPDPYTTLTIPSTARKVVTPSFYNSINDTFISDSGRGFNSNNLVNPDITTPGINIRTTSVGGKKSTLSGSSAATALTSGVCALLLQWGIVEGNDKTMYSTKVRTYLMYGADRSLNIEYPSKEIGFGKLNLLGTFQFISGVYTNNGNRSSNGEKEFYIGSLFIRLP</sequence>
<dbReference type="PRINTS" id="PR00723">
    <property type="entry name" value="SUBTILISIN"/>
</dbReference>
<evidence type="ECO:0000313" key="9">
    <source>
        <dbReference type="Proteomes" id="UP000092714"/>
    </source>
</evidence>
<accession>A0A1B8RQ41</accession>
<evidence type="ECO:0000256" key="5">
    <source>
        <dbReference type="PIRSR" id="PIRSR615500-1"/>
    </source>
</evidence>
<dbReference type="PIRSF" id="PIRSF037894">
    <property type="entry name" value="Subtilisin_rel_CspABC"/>
    <property type="match status" value="1"/>
</dbReference>
<proteinExistence type="inferred from homology"/>
<dbReference type="OrthoDB" id="2744137at2"/>
<protein>
    <submittedName>
        <fullName evidence="8">Peptidase S8 and S53 subtilisin kexin sedolisin</fullName>
    </submittedName>
</protein>
<dbReference type="InterPro" id="IPR023827">
    <property type="entry name" value="Peptidase_S8_Asp-AS"/>
</dbReference>
<evidence type="ECO:0000256" key="1">
    <source>
        <dbReference type="ARBA" id="ARBA00011073"/>
    </source>
</evidence>
<dbReference type="GeneID" id="42774855"/>
<dbReference type="PANTHER" id="PTHR43806:SF11">
    <property type="entry name" value="CEREVISIN-RELATED"/>
    <property type="match status" value="1"/>
</dbReference>
<keyword evidence="3 6" id="KW-0378">Hydrolase</keyword>
<feature type="active site" description="Charge relay system" evidence="5 6">
    <location>
        <position position="504"/>
    </location>
</feature>
<dbReference type="InterPro" id="IPR050131">
    <property type="entry name" value="Peptidase_S8_subtilisin-like"/>
</dbReference>
<dbReference type="RefSeq" id="WP_027097023.1">
    <property type="nucleotide sequence ID" value="NZ_CABHIH010000002.1"/>
</dbReference>
<reference evidence="8 9" key="1">
    <citation type="submission" date="2016-06" db="EMBL/GenBank/DDBJ databases">
        <authorList>
            <person name="Kjaerup R.B."/>
            <person name="Dalgaard T.S."/>
            <person name="Juul-Madsen H.R."/>
        </authorList>
    </citation>
    <scope>NUCLEOTIDE SEQUENCE [LARGE SCALE GENOMIC DNA]</scope>
    <source>
        <strain evidence="8 9">373-A1</strain>
    </source>
</reference>
<dbReference type="AlphaFoldDB" id="A0A1B8RQ41"/>
<dbReference type="InterPro" id="IPR015500">
    <property type="entry name" value="Peptidase_S8_subtilisin-rel"/>
</dbReference>
<dbReference type="Gene3D" id="3.40.50.200">
    <property type="entry name" value="Peptidase S8/S53 domain"/>
    <property type="match status" value="1"/>
</dbReference>
<dbReference type="eggNOG" id="COG1404">
    <property type="taxonomic scope" value="Bacteria"/>
</dbReference>
<feature type="active site" description="Charge relay system" evidence="5 6">
    <location>
        <position position="110"/>
    </location>
</feature>
<keyword evidence="2 6" id="KW-0645">Protease</keyword>
<evidence type="ECO:0000256" key="6">
    <source>
        <dbReference type="PROSITE-ProRule" id="PRU01240"/>
    </source>
</evidence>
<evidence type="ECO:0000256" key="2">
    <source>
        <dbReference type="ARBA" id="ARBA00022670"/>
    </source>
</evidence>
<dbReference type="PANTHER" id="PTHR43806">
    <property type="entry name" value="PEPTIDASE S8"/>
    <property type="match status" value="1"/>
</dbReference>